<feature type="compositionally biased region" description="Basic and acidic residues" evidence="1">
    <location>
        <begin position="12"/>
        <end position="29"/>
    </location>
</feature>
<evidence type="ECO:0000256" key="1">
    <source>
        <dbReference type="SAM" id="MobiDB-lite"/>
    </source>
</evidence>
<protein>
    <submittedName>
        <fullName evidence="3">YibE/F-like protein</fullName>
    </submittedName>
</protein>
<feature type="transmembrane region" description="Helical" evidence="2">
    <location>
        <begin position="266"/>
        <end position="287"/>
    </location>
</feature>
<accession>A0A1G6LFJ4</accession>
<feature type="transmembrane region" description="Helical" evidence="2">
    <location>
        <begin position="166"/>
        <end position="187"/>
    </location>
</feature>
<dbReference type="PANTHER" id="PTHR41771">
    <property type="entry name" value="MEMBRANE PROTEIN-RELATED"/>
    <property type="match status" value="1"/>
</dbReference>
<dbReference type="InterPro" id="IPR012507">
    <property type="entry name" value="YibE_F"/>
</dbReference>
<dbReference type="STRING" id="1045774.SAMN05421872_102210"/>
<proteinExistence type="predicted"/>
<feature type="transmembrane region" description="Helical" evidence="2">
    <location>
        <begin position="193"/>
        <end position="210"/>
    </location>
</feature>
<evidence type="ECO:0000313" key="3">
    <source>
        <dbReference type="EMBL" id="SDC41356.1"/>
    </source>
</evidence>
<feature type="transmembrane region" description="Helical" evidence="2">
    <location>
        <begin position="144"/>
        <end position="161"/>
    </location>
</feature>
<feature type="transmembrane region" description="Helical" evidence="2">
    <location>
        <begin position="222"/>
        <end position="241"/>
    </location>
</feature>
<keyword evidence="2" id="KW-0472">Membrane</keyword>
<feature type="region of interest" description="Disordered" evidence="1">
    <location>
        <begin position="1"/>
        <end position="29"/>
    </location>
</feature>
<dbReference type="RefSeq" id="WP_244509257.1">
    <property type="nucleotide sequence ID" value="NZ_FMZM01000002.1"/>
</dbReference>
<feature type="transmembrane region" description="Helical" evidence="2">
    <location>
        <begin position="323"/>
        <end position="346"/>
    </location>
</feature>
<keyword evidence="2" id="KW-0812">Transmembrane</keyword>
<dbReference type="EMBL" id="FMZM01000002">
    <property type="protein sequence ID" value="SDC41356.1"/>
    <property type="molecule type" value="Genomic_DNA"/>
</dbReference>
<evidence type="ECO:0000313" key="4">
    <source>
        <dbReference type="Proteomes" id="UP000199034"/>
    </source>
</evidence>
<feature type="transmembrane region" description="Helical" evidence="2">
    <location>
        <begin position="366"/>
        <end position="387"/>
    </location>
</feature>
<feature type="compositionally biased region" description="Basic residues" evidence="1">
    <location>
        <begin position="1"/>
        <end position="11"/>
    </location>
</feature>
<dbReference type="AlphaFoldDB" id="A0A1G6LFJ4"/>
<keyword evidence="2" id="KW-1133">Transmembrane helix</keyword>
<evidence type="ECO:0000256" key="2">
    <source>
        <dbReference type="SAM" id="Phobius"/>
    </source>
</evidence>
<name>A0A1G6LFJ4_9ACTN</name>
<feature type="transmembrane region" description="Helical" evidence="2">
    <location>
        <begin position="37"/>
        <end position="57"/>
    </location>
</feature>
<sequence length="401" mass="41627">MAGAHSHRRERRRDDHAGHSHTHDAPDLRIGRGPRTVLLAFLALVAVVTAVGVWQLWPDGGKVDELTSSVPFAAPGVEFPTAEVVRTEADQLVVSYDGEEVGLQVPPQVLDSDLGAGDTVRLVVTPGAAGEPDRVSWFGVDRTRPIWIMVGLFALVVVAVARLRGVLALVGLGFAGLVLLQFVLPALLVGEPAIAVGLVGSAAIMYVVLFTTHGFSIRTSAALAGTHVGVALTAVVGWLAVRATSLSGIGDDGSTVLSGFAPDLDFSGLMTCAVIIAGLGVLNDVTITQASAVWELRGAAPGMSRSRLFASGMRIGRDHIASTIYTIVFAYAGTALTVLLVLELYGLPVVDLLATEEIAQEVVRTLATSIGLVLAVPVTTAIAVATVPAPSTNSDKDALAF</sequence>
<organism evidence="3 4">
    <name type="scientific">Nocardioides lianchengensis</name>
    <dbReference type="NCBI Taxonomy" id="1045774"/>
    <lineage>
        <taxon>Bacteria</taxon>
        <taxon>Bacillati</taxon>
        <taxon>Actinomycetota</taxon>
        <taxon>Actinomycetes</taxon>
        <taxon>Propionibacteriales</taxon>
        <taxon>Nocardioidaceae</taxon>
        <taxon>Nocardioides</taxon>
    </lineage>
</organism>
<dbReference type="Proteomes" id="UP000199034">
    <property type="component" value="Unassembled WGS sequence"/>
</dbReference>
<dbReference type="PANTHER" id="PTHR41771:SF1">
    <property type="entry name" value="MEMBRANE PROTEIN"/>
    <property type="match status" value="1"/>
</dbReference>
<dbReference type="Pfam" id="PF07907">
    <property type="entry name" value="YibE_F"/>
    <property type="match status" value="1"/>
</dbReference>
<gene>
    <name evidence="3" type="ORF">SAMN05421872_102210</name>
</gene>
<keyword evidence="4" id="KW-1185">Reference proteome</keyword>
<reference evidence="3 4" key="1">
    <citation type="submission" date="2016-10" db="EMBL/GenBank/DDBJ databases">
        <authorList>
            <person name="de Groot N.N."/>
        </authorList>
    </citation>
    <scope>NUCLEOTIDE SEQUENCE [LARGE SCALE GENOMIC DNA]</scope>
    <source>
        <strain evidence="3 4">CGMCC 4.6858</strain>
    </source>
</reference>